<dbReference type="GeneID" id="97763498"/>
<sequence>MDKWKFWEVFARQQRGVSHRHVGSVQASDAEMALSHARDIFTRRGDFVSLWVVASENLMTSGDVPQGPWFETAEDKRYRHATFYEVPEGVKHL</sequence>
<evidence type="ECO:0000313" key="1">
    <source>
        <dbReference type="EMBL" id="SDZ88562.1"/>
    </source>
</evidence>
<dbReference type="PIRSF" id="PIRSF030200">
    <property type="entry name" value="PaaB"/>
    <property type="match status" value="1"/>
</dbReference>
<accession>A0A1H3WQ99</accession>
<dbReference type="Gene3D" id="3.10.20.520">
    <property type="entry name" value="Phenylacetic acid degradation B"/>
    <property type="match status" value="1"/>
</dbReference>
<reference evidence="1 2" key="1">
    <citation type="submission" date="2016-10" db="EMBL/GenBank/DDBJ databases">
        <authorList>
            <person name="de Groot N.N."/>
        </authorList>
    </citation>
    <scope>NUCLEOTIDE SEQUENCE [LARGE SCALE GENOMIC DNA]</scope>
    <source>
        <strain evidence="1 2">ATCC 29281</strain>
    </source>
</reference>
<organism evidence="1 2">
    <name type="scientific">Lonsdalea quercina</name>
    <dbReference type="NCBI Taxonomy" id="71657"/>
    <lineage>
        <taxon>Bacteria</taxon>
        <taxon>Pseudomonadati</taxon>
        <taxon>Pseudomonadota</taxon>
        <taxon>Gammaproteobacteria</taxon>
        <taxon>Enterobacterales</taxon>
        <taxon>Pectobacteriaceae</taxon>
        <taxon>Lonsdalea</taxon>
    </lineage>
</organism>
<dbReference type="EMBL" id="FNQS01000001">
    <property type="protein sequence ID" value="SDZ88562.1"/>
    <property type="molecule type" value="Genomic_DNA"/>
</dbReference>
<dbReference type="AlphaFoldDB" id="A0A1H3WQ99"/>
<dbReference type="RefSeq" id="WP_026742255.1">
    <property type="nucleotide sequence ID" value="NZ_FNQS01000001.1"/>
</dbReference>
<dbReference type="Proteomes" id="UP000187280">
    <property type="component" value="Unassembled WGS sequence"/>
</dbReference>
<protein>
    <submittedName>
        <fullName evidence="1">Ring-1,2-phenylacetyl-CoA epoxidase subunit PaaB</fullName>
    </submittedName>
</protein>
<proteinExistence type="predicted"/>
<gene>
    <name evidence="1" type="ORF">SAMN02982996_00564</name>
</gene>
<evidence type="ECO:0000313" key="2">
    <source>
        <dbReference type="Proteomes" id="UP000187280"/>
    </source>
</evidence>
<dbReference type="Pfam" id="PF06243">
    <property type="entry name" value="PaaB"/>
    <property type="match status" value="1"/>
</dbReference>
<name>A0A1H3WQ99_9GAMM</name>
<dbReference type="InterPro" id="IPR038693">
    <property type="entry name" value="PaaB_sf"/>
</dbReference>
<dbReference type="InterPro" id="IPR009359">
    <property type="entry name" value="PaaB"/>
</dbReference>
<dbReference type="STRING" id="71657.SAMN02982996_00564"/>
<dbReference type="NCBIfam" id="TIGR02157">
    <property type="entry name" value="PA_CoA_Oxy2"/>
    <property type="match status" value="1"/>
</dbReference>
<keyword evidence="2" id="KW-1185">Reference proteome</keyword>